<organism evidence="3 4">
    <name type="scientific">Polyangium spumosum</name>
    <dbReference type="NCBI Taxonomy" id="889282"/>
    <lineage>
        <taxon>Bacteria</taxon>
        <taxon>Pseudomonadati</taxon>
        <taxon>Myxococcota</taxon>
        <taxon>Polyangia</taxon>
        <taxon>Polyangiales</taxon>
        <taxon>Polyangiaceae</taxon>
        <taxon>Polyangium</taxon>
    </lineage>
</organism>
<sequence length="184" mass="21510">MLSPRSSGSRRLCSGSRQRASATCDYVKANRRTTAIEFVLDAFNGKIDATLAELRHGNHGTLQQKIRDAFTLVNHNGRTFRGARILPEYLEAWLEELRWAVVAQELKLEEREEQRLIKEQIREEERAQREFEKVLKEAEKEQETIRKAMEKARRDVDKASAEERAKYEEKLHELSEKLRVAEET</sequence>
<evidence type="ECO:0000256" key="1">
    <source>
        <dbReference type="SAM" id="Coils"/>
    </source>
</evidence>
<protein>
    <submittedName>
        <fullName evidence="3">DUF4041 domain-containing protein</fullName>
    </submittedName>
</protein>
<keyword evidence="4" id="KW-1185">Reference proteome</keyword>
<proteinExistence type="predicted"/>
<evidence type="ECO:0000313" key="3">
    <source>
        <dbReference type="EMBL" id="MRG94646.1"/>
    </source>
</evidence>
<dbReference type="EMBL" id="WJIE01000006">
    <property type="protein sequence ID" value="MRG94646.1"/>
    <property type="molecule type" value="Genomic_DNA"/>
</dbReference>
<accession>A0A6N7PV13</accession>
<keyword evidence="1" id="KW-0175">Coiled coil</keyword>
<feature type="coiled-coil region" evidence="1">
    <location>
        <begin position="94"/>
        <end position="184"/>
    </location>
</feature>
<evidence type="ECO:0000259" key="2">
    <source>
        <dbReference type="Pfam" id="PF13250"/>
    </source>
</evidence>
<dbReference type="AlphaFoldDB" id="A0A6N7PV13"/>
<dbReference type="InterPro" id="IPR025280">
    <property type="entry name" value="SNIPE"/>
</dbReference>
<feature type="domain" description="SNIPE associated" evidence="2">
    <location>
        <begin position="27"/>
        <end position="107"/>
    </location>
</feature>
<dbReference type="Proteomes" id="UP000440224">
    <property type="component" value="Unassembled WGS sequence"/>
</dbReference>
<comment type="caution">
    <text evidence="3">The sequence shown here is derived from an EMBL/GenBank/DDBJ whole genome shotgun (WGS) entry which is preliminary data.</text>
</comment>
<evidence type="ECO:0000313" key="4">
    <source>
        <dbReference type="Proteomes" id="UP000440224"/>
    </source>
</evidence>
<reference evidence="3 4" key="1">
    <citation type="submission" date="2019-10" db="EMBL/GenBank/DDBJ databases">
        <title>A soil myxobacterium in the family Polyangiaceae.</title>
        <authorList>
            <person name="Li Y."/>
            <person name="Wang J."/>
        </authorList>
    </citation>
    <scope>NUCLEOTIDE SEQUENCE [LARGE SCALE GENOMIC DNA]</scope>
    <source>
        <strain evidence="3 4">DSM 14734</strain>
    </source>
</reference>
<gene>
    <name evidence="3" type="ORF">GF068_22390</name>
</gene>
<name>A0A6N7PV13_9BACT</name>
<dbReference type="OrthoDB" id="9811665at2"/>
<dbReference type="Pfam" id="PF13250">
    <property type="entry name" value="SNIPE"/>
    <property type="match status" value="1"/>
</dbReference>